<dbReference type="InterPro" id="IPR017452">
    <property type="entry name" value="GPCR_Rhodpsn_7TM"/>
</dbReference>
<evidence type="ECO:0000256" key="9">
    <source>
        <dbReference type="ARBA" id="ARBA00023224"/>
    </source>
</evidence>
<dbReference type="InterPro" id="IPR001681">
    <property type="entry name" value="Neurokn_rcpt"/>
</dbReference>
<dbReference type="GO" id="GO:0005886">
    <property type="term" value="C:plasma membrane"/>
    <property type="evidence" value="ECO:0007669"/>
    <property type="project" value="UniProtKB-SubCell"/>
</dbReference>
<dbReference type="SUPFAM" id="SSF81321">
    <property type="entry name" value="Family A G protein-coupled receptor-like"/>
    <property type="match status" value="1"/>
</dbReference>
<protein>
    <submittedName>
        <fullName evidence="12">Substance-P receptor</fullName>
    </submittedName>
</protein>
<proteinExistence type="predicted"/>
<keyword evidence="7" id="KW-0449">Lipoprotein</keyword>
<sequence length="80" mass="9278">MGLLCDRCRYVAIIHPLKQRLSSTETKIIISVIWILALCLAFPQYYYSVTAELPGRVVCYIDWPEYQLCDFRKIVSSVTC</sequence>
<keyword evidence="8 12" id="KW-0675">Receptor</keyword>
<keyword evidence="13" id="KW-1185">Reference proteome</keyword>
<evidence type="ECO:0000256" key="1">
    <source>
        <dbReference type="ARBA" id="ARBA00004651"/>
    </source>
</evidence>
<comment type="subcellular location">
    <subcellularLocation>
        <location evidence="1">Cell membrane</location>
        <topology evidence="1">Multi-pass membrane protein</topology>
    </subcellularLocation>
</comment>
<evidence type="ECO:0000256" key="2">
    <source>
        <dbReference type="ARBA" id="ARBA00022475"/>
    </source>
</evidence>
<evidence type="ECO:0000256" key="7">
    <source>
        <dbReference type="ARBA" id="ARBA00023139"/>
    </source>
</evidence>
<evidence type="ECO:0000259" key="11">
    <source>
        <dbReference type="PROSITE" id="PS50262"/>
    </source>
</evidence>
<dbReference type="AlphaFoldDB" id="A0A444UW14"/>
<reference evidence="12 13" key="1">
    <citation type="submission" date="2019-01" db="EMBL/GenBank/DDBJ databases">
        <title>Draft Genome and Complete Hox-Cluster Characterization of the Sterlet Sturgeon (Acipenser ruthenus).</title>
        <authorList>
            <person name="Wei Q."/>
        </authorList>
    </citation>
    <scope>NUCLEOTIDE SEQUENCE [LARGE SCALE GENOMIC DNA]</scope>
    <source>
        <strain evidence="12">WHYD16114868_AA</strain>
        <tissue evidence="12">Blood</tissue>
    </source>
</reference>
<accession>A0A444UW14</accession>
<dbReference type="PANTHER" id="PTHR46925">
    <property type="entry name" value="G-PROTEIN COUPLED RECEPTOR TKR-1-RELATED"/>
    <property type="match status" value="1"/>
</dbReference>
<keyword evidence="7" id="KW-0564">Palmitate</keyword>
<feature type="domain" description="G-protein coupled receptors family 1 profile" evidence="11">
    <location>
        <begin position="1"/>
        <end position="80"/>
    </location>
</feature>
<dbReference type="PANTHER" id="PTHR46925:SF4">
    <property type="entry name" value="SUBSTANCE-P RECEPTOR"/>
    <property type="match status" value="1"/>
</dbReference>
<feature type="transmembrane region" description="Helical" evidence="10">
    <location>
        <begin position="28"/>
        <end position="47"/>
    </location>
</feature>
<evidence type="ECO:0000256" key="3">
    <source>
        <dbReference type="ARBA" id="ARBA00022692"/>
    </source>
</evidence>
<name>A0A444UW14_ACIRT</name>
<dbReference type="PROSITE" id="PS50262">
    <property type="entry name" value="G_PROTEIN_RECEP_F1_2"/>
    <property type="match status" value="1"/>
</dbReference>
<organism evidence="12 13">
    <name type="scientific">Acipenser ruthenus</name>
    <name type="common">Sterlet sturgeon</name>
    <dbReference type="NCBI Taxonomy" id="7906"/>
    <lineage>
        <taxon>Eukaryota</taxon>
        <taxon>Metazoa</taxon>
        <taxon>Chordata</taxon>
        <taxon>Craniata</taxon>
        <taxon>Vertebrata</taxon>
        <taxon>Euteleostomi</taxon>
        <taxon>Actinopterygii</taxon>
        <taxon>Chondrostei</taxon>
        <taxon>Acipenseriformes</taxon>
        <taxon>Acipenseridae</taxon>
        <taxon>Acipenser</taxon>
    </lineage>
</organism>
<evidence type="ECO:0000256" key="4">
    <source>
        <dbReference type="ARBA" id="ARBA00022989"/>
    </source>
</evidence>
<evidence type="ECO:0000256" key="6">
    <source>
        <dbReference type="ARBA" id="ARBA00023136"/>
    </source>
</evidence>
<dbReference type="GO" id="GO:0016496">
    <property type="term" value="F:substance P receptor activity"/>
    <property type="evidence" value="ECO:0007669"/>
    <property type="project" value="TreeGrafter"/>
</dbReference>
<keyword evidence="9" id="KW-0807">Transducer</keyword>
<keyword evidence="6 10" id="KW-0472">Membrane</keyword>
<dbReference type="Gene3D" id="1.20.1070.10">
    <property type="entry name" value="Rhodopsin 7-helix transmembrane proteins"/>
    <property type="match status" value="1"/>
</dbReference>
<dbReference type="Proteomes" id="UP000289886">
    <property type="component" value="Unassembled WGS sequence"/>
</dbReference>
<evidence type="ECO:0000256" key="10">
    <source>
        <dbReference type="SAM" id="Phobius"/>
    </source>
</evidence>
<keyword evidence="4 10" id="KW-1133">Transmembrane helix</keyword>
<dbReference type="GO" id="GO:0097225">
    <property type="term" value="C:sperm midpiece"/>
    <property type="evidence" value="ECO:0007669"/>
    <property type="project" value="TreeGrafter"/>
</dbReference>
<comment type="caution">
    <text evidence="12">The sequence shown here is derived from an EMBL/GenBank/DDBJ whole genome shotgun (WGS) entry which is preliminary data.</text>
</comment>
<gene>
    <name evidence="12" type="ORF">EOD39_20238</name>
</gene>
<dbReference type="InterPro" id="IPR000276">
    <property type="entry name" value="GPCR_Rhodpsn"/>
</dbReference>
<evidence type="ECO:0000256" key="8">
    <source>
        <dbReference type="ARBA" id="ARBA00023170"/>
    </source>
</evidence>
<evidence type="ECO:0000313" key="13">
    <source>
        <dbReference type="Proteomes" id="UP000289886"/>
    </source>
</evidence>
<keyword evidence="3 10" id="KW-0812">Transmembrane</keyword>
<evidence type="ECO:0000313" key="12">
    <source>
        <dbReference type="EMBL" id="RXM92342.1"/>
    </source>
</evidence>
<evidence type="ECO:0000256" key="5">
    <source>
        <dbReference type="ARBA" id="ARBA00023040"/>
    </source>
</evidence>
<dbReference type="GO" id="GO:1902093">
    <property type="term" value="P:positive regulation of flagellated sperm motility"/>
    <property type="evidence" value="ECO:0007669"/>
    <property type="project" value="TreeGrafter"/>
</dbReference>
<keyword evidence="2" id="KW-1003">Cell membrane</keyword>
<keyword evidence="5" id="KW-0297">G-protein coupled receptor</keyword>
<dbReference type="EMBL" id="SCEB01006464">
    <property type="protein sequence ID" value="RXM92342.1"/>
    <property type="molecule type" value="Genomic_DNA"/>
</dbReference>
<dbReference type="Pfam" id="PF00001">
    <property type="entry name" value="7tm_1"/>
    <property type="match status" value="1"/>
</dbReference>